<accession>A0A1E7EIV5</accession>
<dbReference type="InParanoid" id="A0A1E7EIV5"/>
<keyword evidence="3" id="KW-1185">Reference proteome</keyword>
<dbReference type="AlphaFoldDB" id="A0A1E7EIV5"/>
<dbReference type="KEGG" id="fcy:FRACYDRAFT_257994"/>
<feature type="compositionally biased region" description="Low complexity" evidence="1">
    <location>
        <begin position="209"/>
        <end position="246"/>
    </location>
</feature>
<name>A0A1E7EIV5_9STRA</name>
<feature type="compositionally biased region" description="Acidic residues" evidence="1">
    <location>
        <begin position="250"/>
        <end position="259"/>
    </location>
</feature>
<evidence type="ECO:0000313" key="2">
    <source>
        <dbReference type="EMBL" id="OEU05821.1"/>
    </source>
</evidence>
<evidence type="ECO:0000313" key="3">
    <source>
        <dbReference type="Proteomes" id="UP000095751"/>
    </source>
</evidence>
<evidence type="ECO:0000256" key="1">
    <source>
        <dbReference type="SAM" id="MobiDB-lite"/>
    </source>
</evidence>
<protein>
    <submittedName>
        <fullName evidence="2">Uncharacterized protein</fullName>
    </submittedName>
</protein>
<proteinExistence type="predicted"/>
<dbReference type="Proteomes" id="UP000095751">
    <property type="component" value="Unassembled WGS sequence"/>
</dbReference>
<feature type="region of interest" description="Disordered" evidence="1">
    <location>
        <begin position="205"/>
        <end position="259"/>
    </location>
</feature>
<dbReference type="EMBL" id="KV784458">
    <property type="protein sequence ID" value="OEU05821.1"/>
    <property type="molecule type" value="Genomic_DNA"/>
</dbReference>
<sequence>MVDNGSKEIAYELIDAVAVPSSVEQGLVNDATTRCASQKSELLKDSRALVTIATIITADKEKLLHDETSRDLLRKKMDKRRDSRNDSKTVLDNAESTLADGRRLNSRVIKRFLKRHKVKHWTQKRRKLFVPAVKLLTDMISSPGALSRQIRCDNQGLSPRCHTVGPSLDRLVAVGAVIMSGGNNELTWELSPEFIAELVVKPVPPPKEPVVYSSGSDSSQNSSGSGSSDDGSSSDSSSEGSSSDSSRSSDDEESNDDQE</sequence>
<reference evidence="2 3" key="1">
    <citation type="submission" date="2016-09" db="EMBL/GenBank/DDBJ databases">
        <title>Extensive genetic diversity and differential bi-allelic expression allows diatom success in the polar Southern Ocean.</title>
        <authorList>
            <consortium name="DOE Joint Genome Institute"/>
            <person name="Mock T."/>
            <person name="Otillar R.P."/>
            <person name="Strauss J."/>
            <person name="Dupont C."/>
            <person name="Frickenhaus S."/>
            <person name="Maumus F."/>
            <person name="Mcmullan M."/>
            <person name="Sanges R."/>
            <person name="Schmutz J."/>
            <person name="Toseland A."/>
            <person name="Valas R."/>
            <person name="Veluchamy A."/>
            <person name="Ward B.J."/>
            <person name="Allen A."/>
            <person name="Barry K."/>
            <person name="Falciatore A."/>
            <person name="Ferrante M."/>
            <person name="Fortunato A.E."/>
            <person name="Gloeckner G."/>
            <person name="Gruber A."/>
            <person name="Hipkin R."/>
            <person name="Janech M."/>
            <person name="Kroth P."/>
            <person name="Leese F."/>
            <person name="Lindquist E."/>
            <person name="Lyon B.R."/>
            <person name="Martin J."/>
            <person name="Mayer C."/>
            <person name="Parker M."/>
            <person name="Quesneville H."/>
            <person name="Raymond J."/>
            <person name="Uhlig C."/>
            <person name="Valentin K.U."/>
            <person name="Worden A.Z."/>
            <person name="Armbrust E.V."/>
            <person name="Bowler C."/>
            <person name="Green B."/>
            <person name="Moulton V."/>
            <person name="Van Oosterhout C."/>
            <person name="Grigoriev I."/>
        </authorList>
    </citation>
    <scope>NUCLEOTIDE SEQUENCE [LARGE SCALE GENOMIC DNA]</scope>
    <source>
        <strain evidence="2 3">CCMP1102</strain>
    </source>
</reference>
<gene>
    <name evidence="2" type="ORF">FRACYDRAFT_257994</name>
</gene>
<organism evidence="2 3">
    <name type="scientific">Fragilariopsis cylindrus CCMP1102</name>
    <dbReference type="NCBI Taxonomy" id="635003"/>
    <lineage>
        <taxon>Eukaryota</taxon>
        <taxon>Sar</taxon>
        <taxon>Stramenopiles</taxon>
        <taxon>Ochrophyta</taxon>
        <taxon>Bacillariophyta</taxon>
        <taxon>Bacillariophyceae</taxon>
        <taxon>Bacillariophycidae</taxon>
        <taxon>Bacillariales</taxon>
        <taxon>Bacillariaceae</taxon>
        <taxon>Fragilariopsis</taxon>
    </lineage>
</organism>